<proteinExistence type="predicted"/>
<keyword evidence="4 7" id="KW-0812">Transmembrane</keyword>
<dbReference type="InterPro" id="IPR000515">
    <property type="entry name" value="MetI-like"/>
</dbReference>
<sequence length="306" mass="33296">MPRILRMAVLFFVTSTLLVTAVTYTIARLGLGDPFAGLGAEAALDPVAKEKLESLYGLGKGLVTGYFAFLCFLLCGNAPPSIKYGIPATDLAVKALPYTLVPVLLGVAGAVLLAIAWSLIYGFHVPGYIRFLAFVPSFVYAVVFGLTSWYFGWPPPRVCTCLDKMTVYTLLVLVVSWPRILHMLEGVVETILYEHQGYVEVLRAMGFREAQIRLHIMKIAAAPMAAYTAVHLAMVFERSAIIEPLLGYPGLGLMLYRAVLHADLPLATVAFAVIGFVGVVSNVLGRLFEGLLDPRVMERQPLGSLT</sequence>
<gene>
    <name evidence="9" type="ORF">PABY_23260</name>
</gene>
<feature type="transmembrane region" description="Helical" evidence="7">
    <location>
        <begin position="56"/>
        <end position="75"/>
    </location>
</feature>
<dbReference type="GeneID" id="89290330"/>
<dbReference type="PANTHER" id="PTHR30465">
    <property type="entry name" value="INNER MEMBRANE ABC TRANSPORTER"/>
    <property type="match status" value="1"/>
</dbReference>
<dbReference type="EMBL" id="AP028907">
    <property type="protein sequence ID" value="BES82759.1"/>
    <property type="molecule type" value="Genomic_DNA"/>
</dbReference>
<dbReference type="Pfam" id="PF00528">
    <property type="entry name" value="BPD_transp_1"/>
    <property type="match status" value="1"/>
</dbReference>
<name>A0ABM8IYZ5_9CREN</name>
<feature type="transmembrane region" description="Helical" evidence="7">
    <location>
        <begin position="128"/>
        <end position="153"/>
    </location>
</feature>
<keyword evidence="10" id="KW-1185">Reference proteome</keyword>
<keyword evidence="3" id="KW-1003">Cell membrane</keyword>
<keyword evidence="6 7" id="KW-0472">Membrane</keyword>
<dbReference type="Gene3D" id="1.10.3720.10">
    <property type="entry name" value="MetI-like"/>
    <property type="match status" value="1"/>
</dbReference>
<feature type="transmembrane region" description="Helical" evidence="7">
    <location>
        <begin position="264"/>
        <end position="285"/>
    </location>
</feature>
<protein>
    <submittedName>
        <fullName evidence="9">ABC transporter permease</fullName>
    </submittedName>
</protein>
<keyword evidence="5 7" id="KW-1133">Transmembrane helix</keyword>
<evidence type="ECO:0000256" key="3">
    <source>
        <dbReference type="ARBA" id="ARBA00022475"/>
    </source>
</evidence>
<evidence type="ECO:0000256" key="4">
    <source>
        <dbReference type="ARBA" id="ARBA00022692"/>
    </source>
</evidence>
<feature type="transmembrane region" description="Helical" evidence="7">
    <location>
        <begin position="96"/>
        <end position="122"/>
    </location>
</feature>
<organism evidence="9 10">
    <name type="scientific">Pyrodictium abyssi</name>
    <dbReference type="NCBI Taxonomy" id="54256"/>
    <lineage>
        <taxon>Archaea</taxon>
        <taxon>Thermoproteota</taxon>
        <taxon>Thermoprotei</taxon>
        <taxon>Desulfurococcales</taxon>
        <taxon>Pyrodictiaceae</taxon>
        <taxon>Pyrodictium</taxon>
    </lineage>
</organism>
<dbReference type="RefSeq" id="WP_338250381.1">
    <property type="nucleotide sequence ID" value="NZ_AP028907.1"/>
</dbReference>
<dbReference type="Proteomes" id="UP001341135">
    <property type="component" value="Chromosome"/>
</dbReference>
<evidence type="ECO:0000259" key="8">
    <source>
        <dbReference type="Pfam" id="PF00528"/>
    </source>
</evidence>
<keyword evidence="2" id="KW-0813">Transport</keyword>
<dbReference type="SUPFAM" id="SSF161098">
    <property type="entry name" value="MetI-like"/>
    <property type="match status" value="1"/>
</dbReference>
<feature type="domain" description="ABC transmembrane type-1" evidence="8">
    <location>
        <begin position="127"/>
        <end position="296"/>
    </location>
</feature>
<evidence type="ECO:0000256" key="7">
    <source>
        <dbReference type="SAM" id="Phobius"/>
    </source>
</evidence>
<evidence type="ECO:0000313" key="10">
    <source>
        <dbReference type="Proteomes" id="UP001341135"/>
    </source>
</evidence>
<evidence type="ECO:0000313" key="9">
    <source>
        <dbReference type="EMBL" id="BES82759.1"/>
    </source>
</evidence>
<accession>A0ABM8IYZ5</accession>
<dbReference type="InterPro" id="IPR035906">
    <property type="entry name" value="MetI-like_sf"/>
</dbReference>
<evidence type="ECO:0000256" key="6">
    <source>
        <dbReference type="ARBA" id="ARBA00023136"/>
    </source>
</evidence>
<evidence type="ECO:0000256" key="2">
    <source>
        <dbReference type="ARBA" id="ARBA00022448"/>
    </source>
</evidence>
<dbReference type="PANTHER" id="PTHR30465:SF0">
    <property type="entry name" value="OLIGOPEPTIDE TRANSPORT SYSTEM PERMEASE PROTEIN APPB"/>
    <property type="match status" value="1"/>
</dbReference>
<evidence type="ECO:0000256" key="5">
    <source>
        <dbReference type="ARBA" id="ARBA00022989"/>
    </source>
</evidence>
<comment type="subcellular location">
    <subcellularLocation>
        <location evidence="1">Cell membrane</location>
        <topology evidence="1">Multi-pass membrane protein</topology>
    </subcellularLocation>
</comment>
<reference evidence="9 10" key="1">
    <citation type="submission" date="2023-09" db="EMBL/GenBank/DDBJ databases">
        <title>Pyrofollis japonicus gen. nov. sp. nov., a novel member of the family Pyrodictiaceae isolated from the Iheya North hydrothermal field.</title>
        <authorList>
            <person name="Miyazaki U."/>
            <person name="Sanari M."/>
            <person name="Tame A."/>
            <person name="Kitajima M."/>
            <person name="Okamoto A."/>
            <person name="Sawayama S."/>
            <person name="Miyazaki J."/>
            <person name="Takai K."/>
            <person name="Nakagawa S."/>
        </authorList>
    </citation>
    <scope>NUCLEOTIDE SEQUENCE [LARGE SCALE GENOMIC DNA]</scope>
    <source>
        <strain evidence="9 10">AV2</strain>
    </source>
</reference>
<evidence type="ECO:0000256" key="1">
    <source>
        <dbReference type="ARBA" id="ARBA00004651"/>
    </source>
</evidence>